<evidence type="ECO:0000256" key="1">
    <source>
        <dbReference type="ARBA" id="ARBA00001946"/>
    </source>
</evidence>
<evidence type="ECO:0000256" key="9">
    <source>
        <dbReference type="ARBA" id="ARBA00022884"/>
    </source>
</evidence>
<keyword evidence="8" id="KW-0460">Magnesium</keyword>
<organism evidence="15 16">
    <name type="scientific">Mesomycoplasma dispar</name>
    <dbReference type="NCBI Taxonomy" id="86660"/>
    <lineage>
        <taxon>Bacteria</taxon>
        <taxon>Bacillati</taxon>
        <taxon>Mycoplasmatota</taxon>
        <taxon>Mycoplasmoidales</taxon>
        <taxon>Metamycoplasmataceae</taxon>
        <taxon>Mesomycoplasma</taxon>
    </lineage>
</organism>
<keyword evidence="11" id="KW-0030">Aminoacyl-tRNA synthetase</keyword>
<name>A0AAJ5NL10_9BACT</name>
<dbReference type="PANTHER" id="PTHR10947:SF0">
    <property type="entry name" value="PHENYLALANINE--TRNA LIGASE BETA SUBUNIT"/>
    <property type="match status" value="1"/>
</dbReference>
<dbReference type="GO" id="GO:0000287">
    <property type="term" value="F:magnesium ion binding"/>
    <property type="evidence" value="ECO:0007669"/>
    <property type="project" value="InterPro"/>
</dbReference>
<feature type="domain" description="TRNA-binding" evidence="13">
    <location>
        <begin position="39"/>
        <end position="153"/>
    </location>
</feature>
<dbReference type="PANTHER" id="PTHR10947">
    <property type="entry name" value="PHENYLALANYL-TRNA SYNTHETASE BETA CHAIN AND LEUCINE-RICH REPEAT-CONTAINING PROTEIN 47"/>
    <property type="match status" value="1"/>
</dbReference>
<dbReference type="SUPFAM" id="SSF46955">
    <property type="entry name" value="Putative DNA-binding domain"/>
    <property type="match status" value="1"/>
</dbReference>
<dbReference type="GO" id="GO:0000049">
    <property type="term" value="F:tRNA binding"/>
    <property type="evidence" value="ECO:0007669"/>
    <property type="project" value="UniProtKB-UniRule"/>
</dbReference>
<keyword evidence="4 15" id="KW-0436">Ligase</keyword>
<dbReference type="InterPro" id="IPR009061">
    <property type="entry name" value="DNA-bd_dom_put_sf"/>
</dbReference>
<dbReference type="Gene3D" id="3.30.930.10">
    <property type="entry name" value="Bira Bifunctional Protein, Domain 2"/>
    <property type="match status" value="1"/>
</dbReference>
<feature type="domain" description="B5" evidence="14">
    <location>
        <begin position="387"/>
        <end position="461"/>
    </location>
</feature>
<evidence type="ECO:0000256" key="6">
    <source>
        <dbReference type="ARBA" id="ARBA00022741"/>
    </source>
</evidence>
<dbReference type="Pfam" id="PF03484">
    <property type="entry name" value="B5"/>
    <property type="match status" value="1"/>
</dbReference>
<dbReference type="SMART" id="SM00874">
    <property type="entry name" value="B5"/>
    <property type="match status" value="1"/>
</dbReference>
<keyword evidence="7" id="KW-0067">ATP-binding</keyword>
<evidence type="ECO:0000256" key="10">
    <source>
        <dbReference type="ARBA" id="ARBA00022917"/>
    </source>
</evidence>
<dbReference type="SUPFAM" id="SSF50249">
    <property type="entry name" value="Nucleic acid-binding proteins"/>
    <property type="match status" value="1"/>
</dbReference>
<keyword evidence="6" id="KW-0547">Nucleotide-binding</keyword>
<dbReference type="RefSeq" id="WP_044635309.1">
    <property type="nucleotide sequence ID" value="NZ_CP007229.1"/>
</dbReference>
<evidence type="ECO:0000256" key="3">
    <source>
        <dbReference type="ARBA" id="ARBA00022555"/>
    </source>
</evidence>
<dbReference type="GO" id="GO:0006432">
    <property type="term" value="P:phenylalanyl-tRNA aminoacylation"/>
    <property type="evidence" value="ECO:0007669"/>
    <property type="project" value="InterPro"/>
</dbReference>
<dbReference type="PROSITE" id="PS50886">
    <property type="entry name" value="TRBD"/>
    <property type="match status" value="1"/>
</dbReference>
<protein>
    <recommendedName>
        <fullName evidence="2">phenylalanine--tRNA ligase</fullName>
        <ecNumber evidence="2">6.1.1.20</ecNumber>
    </recommendedName>
</protein>
<evidence type="ECO:0000313" key="16">
    <source>
        <dbReference type="Proteomes" id="UP000289629"/>
    </source>
</evidence>
<reference evidence="15 16" key="1">
    <citation type="submission" date="2019-01" db="EMBL/GenBank/DDBJ databases">
        <authorList>
            <consortium name="Pathogen Informatics"/>
        </authorList>
    </citation>
    <scope>NUCLEOTIDE SEQUENCE [LARGE SCALE GENOMIC DNA]</scope>
    <source>
        <strain evidence="15 16">NCTC10125</strain>
    </source>
</reference>
<evidence type="ECO:0000259" key="13">
    <source>
        <dbReference type="PROSITE" id="PS50886"/>
    </source>
</evidence>
<keyword evidence="10" id="KW-0648">Protein biosynthesis</keyword>
<dbReference type="InterPro" id="IPR041616">
    <property type="entry name" value="PheRS_beta_core"/>
</dbReference>
<proteinExistence type="predicted"/>
<dbReference type="PROSITE" id="PS51483">
    <property type="entry name" value="B5"/>
    <property type="match status" value="1"/>
</dbReference>
<dbReference type="SUPFAM" id="SSF55681">
    <property type="entry name" value="Class II aaRS and biotin synthetases"/>
    <property type="match status" value="1"/>
</dbReference>
<evidence type="ECO:0000256" key="5">
    <source>
        <dbReference type="ARBA" id="ARBA00022723"/>
    </source>
</evidence>
<evidence type="ECO:0000256" key="12">
    <source>
        <dbReference type="PROSITE-ProRule" id="PRU00209"/>
    </source>
</evidence>
<evidence type="ECO:0000313" key="15">
    <source>
        <dbReference type="EMBL" id="VEU61484.1"/>
    </source>
</evidence>
<dbReference type="Proteomes" id="UP000289629">
    <property type="component" value="Chromosome"/>
</dbReference>
<evidence type="ECO:0000256" key="7">
    <source>
        <dbReference type="ARBA" id="ARBA00022840"/>
    </source>
</evidence>
<accession>A0AAJ5NL10</accession>
<evidence type="ECO:0000256" key="11">
    <source>
        <dbReference type="ARBA" id="ARBA00023146"/>
    </source>
</evidence>
<dbReference type="Pfam" id="PF01588">
    <property type="entry name" value="tRNA_bind"/>
    <property type="match status" value="1"/>
</dbReference>
<dbReference type="GO" id="GO:0004826">
    <property type="term" value="F:phenylalanine-tRNA ligase activity"/>
    <property type="evidence" value="ECO:0007669"/>
    <property type="project" value="UniProtKB-EC"/>
</dbReference>
<dbReference type="AlphaFoldDB" id="A0AAJ5NL10"/>
<dbReference type="NCBIfam" id="NF001879">
    <property type="entry name" value="PRK00629.5-1"/>
    <property type="match status" value="1"/>
</dbReference>
<evidence type="ECO:0000256" key="4">
    <source>
        <dbReference type="ARBA" id="ARBA00022598"/>
    </source>
</evidence>
<dbReference type="Gene3D" id="3.30.56.10">
    <property type="match status" value="2"/>
</dbReference>
<dbReference type="InterPro" id="IPR012340">
    <property type="entry name" value="NA-bd_OB-fold"/>
</dbReference>
<dbReference type="EC" id="6.1.1.20" evidence="2"/>
<dbReference type="GO" id="GO:0005524">
    <property type="term" value="F:ATP binding"/>
    <property type="evidence" value="ECO:0007669"/>
    <property type="project" value="UniProtKB-KW"/>
</dbReference>
<dbReference type="Pfam" id="PF17759">
    <property type="entry name" value="tRNA_synthFbeta"/>
    <property type="match status" value="1"/>
</dbReference>
<comment type="cofactor">
    <cofactor evidence="1">
        <name>Mg(2+)</name>
        <dbReference type="ChEBI" id="CHEBI:18420"/>
    </cofactor>
</comment>
<evidence type="ECO:0000256" key="8">
    <source>
        <dbReference type="ARBA" id="ARBA00022842"/>
    </source>
</evidence>
<dbReference type="GO" id="GO:0009328">
    <property type="term" value="C:phenylalanine-tRNA ligase complex"/>
    <property type="evidence" value="ECO:0007669"/>
    <property type="project" value="TreeGrafter"/>
</dbReference>
<gene>
    <name evidence="15" type="primary">pheT</name>
    <name evidence="15" type="ORF">NCTC10125_00274</name>
</gene>
<dbReference type="InterPro" id="IPR002547">
    <property type="entry name" value="tRNA-bd_dom"/>
</dbReference>
<dbReference type="KEGG" id="mds:MDIS_01410"/>
<evidence type="ECO:0000259" key="14">
    <source>
        <dbReference type="PROSITE" id="PS51483"/>
    </source>
</evidence>
<dbReference type="EMBL" id="LR214971">
    <property type="protein sequence ID" value="VEU61484.1"/>
    <property type="molecule type" value="Genomic_DNA"/>
</dbReference>
<dbReference type="InterPro" id="IPR033714">
    <property type="entry name" value="tRNA_bind_bactPheRS"/>
</dbReference>
<keyword evidence="5" id="KW-0479">Metal-binding</keyword>
<keyword evidence="3 12" id="KW-0820">tRNA-binding</keyword>
<dbReference type="InterPro" id="IPR005147">
    <property type="entry name" value="tRNA_synthase_B5-dom"/>
</dbReference>
<dbReference type="InterPro" id="IPR045864">
    <property type="entry name" value="aa-tRNA-synth_II/BPL/LPL"/>
</dbReference>
<dbReference type="Gene3D" id="2.40.50.140">
    <property type="entry name" value="Nucleic acid-binding proteins"/>
    <property type="match status" value="1"/>
</dbReference>
<dbReference type="NCBIfam" id="NF001882">
    <property type="entry name" value="PRK00629.5-4"/>
    <property type="match status" value="1"/>
</dbReference>
<sequence length="719" mass="83409">MLFSLKRLKKLANLNAFSDQSIIDGLINLGFEVDRISKLNEISGIKFGLILEIKKNPDADNLLICKIQFDDQVRQIQTAAKNVTENKQVIAFIPGSKKGEITFQAKKLRGHISEGMLVSSTELGFNQELLNSELDQGVLVFDPIFDLKSDPLEVLELNDLILDIKLLWNRPDANSYLILARELAAYFKTELDFDFNKWKIQSKFESNLEFINKTDSEIFALEIQKVPKLDLVDIFLLLKSEVKIADFTENFTNFVLIYTGQPCYLLQLENKQKKVELVYKKVEINNFDSSTLAFQFLVDGKPVLIPEIFEPIISENENFFLILPKFDLVKIRQINQNLKKNSPKSRQLAKNYNTGTTFLSIVFLNFFLEKKEIDFSLPINFDLNLKLKKSEIQLNYDELNDILGLELDDEKIKKTHLILEKIGYNFNESSFIAPFYRVDIEFFADYAADFLRFYGLENLGEKKLQVSNFRIPEVDFKPAKLEVLGYYETNSFLLISKNENFNPLELENQSLATYPSQDHTTIRYSLAWQLAKIVKYNVKRKMSDVSIYETGSISEWNQVFALASTVYGIENLKNHLKLLYNYDFDFVPANCDFLESGKSQFIYLNNNLVGWVGQINAKYGYENINFLEIIVSKLDSFSQKEKKIVKFLPYDNSQLKYRDVTLSLEIGDFPDPYLKIIKKIPEIFSIKLKDYVIINNRQKITYRVTGTDQVCQAIDKFYK</sequence>
<evidence type="ECO:0000256" key="2">
    <source>
        <dbReference type="ARBA" id="ARBA00012814"/>
    </source>
</evidence>
<dbReference type="InterPro" id="IPR045060">
    <property type="entry name" value="Phe-tRNA-ligase_IIc_bsu"/>
</dbReference>
<dbReference type="CDD" id="cd02796">
    <property type="entry name" value="tRNA_bind_bactPheRS"/>
    <property type="match status" value="1"/>
</dbReference>
<keyword evidence="9 12" id="KW-0694">RNA-binding</keyword>